<dbReference type="Gene3D" id="2.40.128.20">
    <property type="match status" value="1"/>
</dbReference>
<feature type="domain" description="Lipocalin/cytosolic fatty-acid binding" evidence="2">
    <location>
        <begin position="47"/>
        <end position="148"/>
    </location>
</feature>
<dbReference type="Pfam" id="PF08212">
    <property type="entry name" value="Lipocalin_2"/>
    <property type="match status" value="1"/>
</dbReference>
<dbReference type="GO" id="GO:0006629">
    <property type="term" value="P:lipid metabolic process"/>
    <property type="evidence" value="ECO:0007669"/>
    <property type="project" value="TreeGrafter"/>
</dbReference>
<name>A0A1B6D0K8_9HEMI</name>
<evidence type="ECO:0000259" key="2">
    <source>
        <dbReference type="Pfam" id="PF08212"/>
    </source>
</evidence>
<dbReference type="InterPro" id="IPR003057">
    <property type="entry name" value="Invtbrt_color"/>
</dbReference>
<sequence>MWKCLKIIGTELLLKVSVIVLLQTTVQGLKFSYGSCPSIEPMADIYLKRYMGVWHQFASIRPVWKIFSKCVKFHYTMGSNGEFFIESSHKTLSNDITKTNFGIAKPEEYHGLPQEAGFNMHYFNWFRNKTAVTTPLYILNTDYENYAVEYSCTEVTWFTLQRLQVLVRNLEVNPTFVLDYTLNTLEAEEIGHMFHYLQTTNQNNC</sequence>
<dbReference type="GO" id="GO:0000302">
    <property type="term" value="P:response to reactive oxygen species"/>
    <property type="evidence" value="ECO:0007669"/>
    <property type="project" value="TreeGrafter"/>
</dbReference>
<dbReference type="InterPro" id="IPR012674">
    <property type="entry name" value="Calycin"/>
</dbReference>
<dbReference type="SUPFAM" id="SSF50814">
    <property type="entry name" value="Lipocalins"/>
    <property type="match status" value="1"/>
</dbReference>
<gene>
    <name evidence="3" type="ORF">g.925</name>
</gene>
<dbReference type="PRINTS" id="PR01273">
    <property type="entry name" value="INVTBRTCOLOR"/>
</dbReference>
<evidence type="ECO:0000256" key="1">
    <source>
        <dbReference type="ARBA" id="ARBA00023157"/>
    </source>
</evidence>
<evidence type="ECO:0000313" key="3">
    <source>
        <dbReference type="EMBL" id="JAS19163.1"/>
    </source>
</evidence>
<dbReference type="InterPro" id="IPR000566">
    <property type="entry name" value="Lipocln_cytosolic_FA-bd_dom"/>
</dbReference>
<dbReference type="GO" id="GO:0031409">
    <property type="term" value="F:pigment binding"/>
    <property type="evidence" value="ECO:0007669"/>
    <property type="project" value="InterPro"/>
</dbReference>
<dbReference type="PANTHER" id="PTHR10612">
    <property type="entry name" value="APOLIPOPROTEIN D"/>
    <property type="match status" value="1"/>
</dbReference>
<proteinExistence type="predicted"/>
<protein>
    <recommendedName>
        <fullName evidence="2">Lipocalin/cytosolic fatty-acid binding domain-containing protein</fullName>
    </recommendedName>
</protein>
<accession>A0A1B6D0K8</accession>
<organism evidence="3">
    <name type="scientific">Clastoptera arizonana</name>
    <name type="common">Arizona spittle bug</name>
    <dbReference type="NCBI Taxonomy" id="38151"/>
    <lineage>
        <taxon>Eukaryota</taxon>
        <taxon>Metazoa</taxon>
        <taxon>Ecdysozoa</taxon>
        <taxon>Arthropoda</taxon>
        <taxon>Hexapoda</taxon>
        <taxon>Insecta</taxon>
        <taxon>Pterygota</taxon>
        <taxon>Neoptera</taxon>
        <taxon>Paraneoptera</taxon>
        <taxon>Hemiptera</taxon>
        <taxon>Auchenorrhyncha</taxon>
        <taxon>Cercopoidea</taxon>
        <taxon>Clastopteridae</taxon>
        <taxon>Clastoptera</taxon>
    </lineage>
</organism>
<keyword evidence="1" id="KW-1015">Disulfide bond</keyword>
<dbReference type="GO" id="GO:0005737">
    <property type="term" value="C:cytoplasm"/>
    <property type="evidence" value="ECO:0007669"/>
    <property type="project" value="TreeGrafter"/>
</dbReference>
<dbReference type="PANTHER" id="PTHR10612:SF34">
    <property type="entry name" value="APOLIPOPROTEIN D"/>
    <property type="match status" value="1"/>
</dbReference>
<dbReference type="AlphaFoldDB" id="A0A1B6D0K8"/>
<reference evidence="3" key="1">
    <citation type="submission" date="2015-12" db="EMBL/GenBank/DDBJ databases">
        <title>De novo transcriptome assembly of four potential Pierce s Disease insect vectors from Arizona vineyards.</title>
        <authorList>
            <person name="Tassone E.E."/>
        </authorList>
    </citation>
    <scope>NUCLEOTIDE SEQUENCE</scope>
</reference>
<dbReference type="EMBL" id="GEDC01018135">
    <property type="protein sequence ID" value="JAS19163.1"/>
    <property type="molecule type" value="Transcribed_RNA"/>
</dbReference>